<keyword evidence="4" id="KW-0539">Nucleus</keyword>
<accession>A0A9Q0CJZ1</accession>
<dbReference type="PANTHER" id="PTHR13844">
    <property type="entry name" value="SWI/SNF-RELATED MATRIX-ASSOCIATED ACTIN-DEPENDENT REGULATOR OF CHROMATIN SUBFAMILY D"/>
    <property type="match status" value="1"/>
</dbReference>
<protein>
    <recommendedName>
        <fullName evidence="6">DM2 domain-containing protein</fullName>
    </recommendedName>
</protein>
<dbReference type="Pfam" id="PF02201">
    <property type="entry name" value="SWIB"/>
    <property type="match status" value="2"/>
</dbReference>
<feature type="domain" description="DM2" evidence="6">
    <location>
        <begin position="239"/>
        <end position="316"/>
    </location>
</feature>
<keyword evidence="8" id="KW-1185">Reference proteome</keyword>
<evidence type="ECO:0000259" key="6">
    <source>
        <dbReference type="PROSITE" id="PS51925"/>
    </source>
</evidence>
<dbReference type="Proteomes" id="UP001151287">
    <property type="component" value="Unassembled WGS sequence"/>
</dbReference>
<reference evidence="7" key="1">
    <citation type="journal article" date="2022" name="Cell">
        <title>Repeat-based holocentromeres influence genome architecture and karyotype evolution.</title>
        <authorList>
            <person name="Hofstatter P.G."/>
            <person name="Thangavel G."/>
            <person name="Lux T."/>
            <person name="Neumann P."/>
            <person name="Vondrak T."/>
            <person name="Novak P."/>
            <person name="Zhang M."/>
            <person name="Costa L."/>
            <person name="Castellani M."/>
            <person name="Scott A."/>
            <person name="Toegelov H."/>
            <person name="Fuchs J."/>
            <person name="Mata-Sucre Y."/>
            <person name="Dias Y."/>
            <person name="Vanzela A.L.L."/>
            <person name="Huettel B."/>
            <person name="Almeida C.C.S."/>
            <person name="Simkova H."/>
            <person name="Souza G."/>
            <person name="Pedrosa-Harand A."/>
            <person name="Macas J."/>
            <person name="Mayer K.F.X."/>
            <person name="Houben A."/>
            <person name="Marques A."/>
        </authorList>
    </citation>
    <scope>NUCLEOTIDE SEQUENCE</scope>
    <source>
        <strain evidence="7">RhyBre1mFocal</strain>
    </source>
</reference>
<dbReference type="PROSITE" id="PS51925">
    <property type="entry name" value="SWIB_MDM2"/>
    <property type="match status" value="2"/>
</dbReference>
<dbReference type="GO" id="GO:0001181">
    <property type="term" value="F:RNA polymerase I general transcription initiation factor activity"/>
    <property type="evidence" value="ECO:0007669"/>
    <property type="project" value="UniProtKB-ARBA"/>
</dbReference>
<evidence type="ECO:0000313" key="7">
    <source>
        <dbReference type="EMBL" id="KAJ1695047.1"/>
    </source>
</evidence>
<gene>
    <name evidence="7" type="ORF">LUZ63_011745</name>
</gene>
<dbReference type="GO" id="GO:0000500">
    <property type="term" value="C:RNA polymerase I upstream activating factor complex"/>
    <property type="evidence" value="ECO:0007669"/>
    <property type="project" value="UniProtKB-ARBA"/>
</dbReference>
<dbReference type="InterPro" id="IPR003121">
    <property type="entry name" value="SWIB_MDM2_domain"/>
</dbReference>
<dbReference type="OrthoDB" id="10251073at2759"/>
<dbReference type="SMART" id="SM00151">
    <property type="entry name" value="SWIB"/>
    <property type="match status" value="2"/>
</dbReference>
<dbReference type="AlphaFoldDB" id="A0A9Q0CJZ1"/>
<proteinExistence type="predicted"/>
<dbReference type="InterPro" id="IPR014876">
    <property type="entry name" value="DEK_C"/>
</dbReference>
<name>A0A9Q0CJZ1_9POAL</name>
<evidence type="ECO:0000256" key="3">
    <source>
        <dbReference type="ARBA" id="ARBA00023163"/>
    </source>
</evidence>
<dbReference type="InterPro" id="IPR019835">
    <property type="entry name" value="SWIB_domain"/>
</dbReference>
<evidence type="ECO:0000256" key="4">
    <source>
        <dbReference type="ARBA" id="ARBA00023242"/>
    </source>
</evidence>
<dbReference type="EMBL" id="JAMQYH010000003">
    <property type="protein sequence ID" value="KAJ1695047.1"/>
    <property type="molecule type" value="Genomic_DNA"/>
</dbReference>
<sequence length="425" mass="45024">MVSDQEIASCVESLLSSASSSGGAGAGDTSFATLLRGAEAKLGVDLSHKASFIRDQIDLLLGPRRPPLNPNPPTPPPAPVQQQQPQAVTVVQQPVQPVQVVQQPIQVTLPHPPPPAHLLFQPIPAVRLINVGGGNVAAHMSTGLTGPAGGGALQMGQVPAGAAAGEGFQLGQMGQVPVAIYPPPPLASFRFGGYQPMPGQQAVVVTSQPLVQVSGSPSTDASKESGSGPAKRKRGGPGGLNKICGVSPELQKIVGETAMSRTQIVKMLWAYIRENNLQDPDDKRKIICNDQLKSLFDTDSTDMFKMNKLLSKHIIPLDSFELEARKRRAAEILAAKGENPESSDQSSNSVLVSDELAMFIGIDDKEMTRDDAVKHVLDYAKANQLEDNANATVVCDVKLKELLGCDSVPISGIRDMLVRHFIAES</sequence>
<keyword evidence="2" id="KW-0805">Transcription regulation</keyword>
<dbReference type="SUPFAM" id="SSF47592">
    <property type="entry name" value="SWIB/MDM2 domain"/>
    <property type="match status" value="2"/>
</dbReference>
<organism evidence="7 8">
    <name type="scientific">Rhynchospora breviuscula</name>
    <dbReference type="NCBI Taxonomy" id="2022672"/>
    <lineage>
        <taxon>Eukaryota</taxon>
        <taxon>Viridiplantae</taxon>
        <taxon>Streptophyta</taxon>
        <taxon>Embryophyta</taxon>
        <taxon>Tracheophyta</taxon>
        <taxon>Spermatophyta</taxon>
        <taxon>Magnoliopsida</taxon>
        <taxon>Liliopsida</taxon>
        <taxon>Poales</taxon>
        <taxon>Cyperaceae</taxon>
        <taxon>Cyperoideae</taxon>
        <taxon>Rhynchosporeae</taxon>
        <taxon>Rhynchospora</taxon>
    </lineage>
</organism>
<comment type="caution">
    <text evidence="7">The sequence shown here is derived from an EMBL/GenBank/DDBJ whole genome shotgun (WGS) entry which is preliminary data.</text>
</comment>
<evidence type="ECO:0000256" key="2">
    <source>
        <dbReference type="ARBA" id="ARBA00023015"/>
    </source>
</evidence>
<dbReference type="InterPro" id="IPR036885">
    <property type="entry name" value="SWIB_MDM2_dom_sf"/>
</dbReference>
<dbReference type="CDD" id="cd10567">
    <property type="entry name" value="SWIB-MDM2_like"/>
    <property type="match status" value="2"/>
</dbReference>
<dbReference type="Pfam" id="PF08766">
    <property type="entry name" value="DEK_C"/>
    <property type="match status" value="1"/>
</dbReference>
<evidence type="ECO:0000313" key="8">
    <source>
        <dbReference type="Proteomes" id="UP001151287"/>
    </source>
</evidence>
<evidence type="ECO:0000256" key="1">
    <source>
        <dbReference type="ARBA" id="ARBA00004123"/>
    </source>
</evidence>
<feature type="compositionally biased region" description="Pro residues" evidence="5">
    <location>
        <begin position="64"/>
        <end position="79"/>
    </location>
</feature>
<feature type="domain" description="DM2" evidence="6">
    <location>
        <begin position="345"/>
        <end position="423"/>
    </location>
</feature>
<feature type="region of interest" description="Disordered" evidence="5">
    <location>
        <begin position="212"/>
        <end position="241"/>
    </location>
</feature>
<comment type="subcellular location">
    <subcellularLocation>
        <location evidence="1">Nucleus</location>
    </subcellularLocation>
</comment>
<dbReference type="FunFam" id="1.10.245.10:FF:000004">
    <property type="entry name" value="Upstream activation factor subunit"/>
    <property type="match status" value="1"/>
</dbReference>
<dbReference type="Gene3D" id="1.10.245.10">
    <property type="entry name" value="SWIB/MDM2 domain"/>
    <property type="match status" value="2"/>
</dbReference>
<evidence type="ECO:0000256" key="5">
    <source>
        <dbReference type="SAM" id="MobiDB-lite"/>
    </source>
</evidence>
<keyword evidence="3" id="KW-0804">Transcription</keyword>
<feature type="region of interest" description="Disordered" evidence="5">
    <location>
        <begin position="61"/>
        <end position="84"/>
    </location>
</feature>